<keyword evidence="2" id="KW-0812">Transmembrane</keyword>
<sequence>MSESSAKDPRQVPLLYPPDKTTPGPSTHAMHTKPAPTGSPRGAAVWINLTAAFLLAALLGAGAFLTSRVVLIDDQRYDWSNYGRSFRQFTWGVYIPAQPWNIGVTLIGTVVGILAALAFSTQDDFMTRRALASEAGCQAMFLRPLTPKRGMQQLMRGMLSPERALLVLLGAATAITSATTIAVFSIQQSTITVLDPRPSYPLQDFNTSFFISGGSYFSPAGSYGTGIGALSQFAYKSAYVNGLIARGSYNRRFQFVGQDQEYLAEYGQIGFTAYPNMSTGGIGLNVASYIHRTGDPVNFGLPPSRLYTLDSLHGDVYGTRIEVTCAEATDEYVVAEGATENVESRFVSRPGGPNITLMLDAAQGTSFRSLAIGAAVWGIEDETSHPTLTVAVTGSIGIVWVAECTYAGHEYLTELTLDSADGYIQTGSDEKATFSDIGPKFKQVVANATLEVLWQGMGGQVARGFIDSRYNYDASNTTGLAPVLSTVLSQIGEAHVSLLRQEYEFTGADPSPSMLQSDNRSFMTIRIRVQRMGGASYGWLAVYGVLFLGCLLGLVRIYSRAKTVAFEAQDAVKLLANVYDPSINGRTRLRYDDGLTIVEI</sequence>
<protein>
    <submittedName>
        <fullName evidence="3">Uncharacterized protein</fullName>
    </submittedName>
</protein>
<feature type="transmembrane region" description="Helical" evidence="2">
    <location>
        <begin position="43"/>
        <end position="65"/>
    </location>
</feature>
<keyword evidence="2" id="KW-1133">Transmembrane helix</keyword>
<proteinExistence type="predicted"/>
<feature type="region of interest" description="Disordered" evidence="1">
    <location>
        <begin position="1"/>
        <end position="37"/>
    </location>
</feature>
<keyword evidence="4" id="KW-1185">Reference proteome</keyword>
<dbReference type="AlphaFoldDB" id="A0A8K0X4F1"/>
<dbReference type="OrthoDB" id="5412569at2759"/>
<feature type="transmembrane region" description="Helical" evidence="2">
    <location>
        <begin position="100"/>
        <end position="119"/>
    </location>
</feature>
<dbReference type="Proteomes" id="UP000813385">
    <property type="component" value="Unassembled WGS sequence"/>
</dbReference>
<evidence type="ECO:0000256" key="2">
    <source>
        <dbReference type="SAM" id="Phobius"/>
    </source>
</evidence>
<organism evidence="3 4">
    <name type="scientific">Plectosphaerella cucumerina</name>
    <dbReference type="NCBI Taxonomy" id="40658"/>
    <lineage>
        <taxon>Eukaryota</taxon>
        <taxon>Fungi</taxon>
        <taxon>Dikarya</taxon>
        <taxon>Ascomycota</taxon>
        <taxon>Pezizomycotina</taxon>
        <taxon>Sordariomycetes</taxon>
        <taxon>Hypocreomycetidae</taxon>
        <taxon>Glomerellales</taxon>
        <taxon>Plectosphaerellaceae</taxon>
        <taxon>Plectosphaerella</taxon>
    </lineage>
</organism>
<evidence type="ECO:0000313" key="3">
    <source>
        <dbReference type="EMBL" id="KAH7361680.1"/>
    </source>
</evidence>
<accession>A0A8K0X4F1</accession>
<comment type="caution">
    <text evidence="3">The sequence shown here is derived from an EMBL/GenBank/DDBJ whole genome shotgun (WGS) entry which is preliminary data.</text>
</comment>
<keyword evidence="2" id="KW-0472">Membrane</keyword>
<name>A0A8K0X4F1_9PEZI</name>
<dbReference type="EMBL" id="JAGPXD010000003">
    <property type="protein sequence ID" value="KAH7361680.1"/>
    <property type="molecule type" value="Genomic_DNA"/>
</dbReference>
<feature type="transmembrane region" description="Helical" evidence="2">
    <location>
        <begin position="537"/>
        <end position="558"/>
    </location>
</feature>
<feature type="compositionally biased region" description="Basic and acidic residues" evidence="1">
    <location>
        <begin position="1"/>
        <end position="10"/>
    </location>
</feature>
<evidence type="ECO:0000313" key="4">
    <source>
        <dbReference type="Proteomes" id="UP000813385"/>
    </source>
</evidence>
<gene>
    <name evidence="3" type="ORF">B0T11DRAFT_279343</name>
</gene>
<evidence type="ECO:0000256" key="1">
    <source>
        <dbReference type="SAM" id="MobiDB-lite"/>
    </source>
</evidence>
<feature type="transmembrane region" description="Helical" evidence="2">
    <location>
        <begin position="164"/>
        <end position="186"/>
    </location>
</feature>
<reference evidence="3" key="1">
    <citation type="journal article" date="2021" name="Nat. Commun.">
        <title>Genetic determinants of endophytism in the Arabidopsis root mycobiome.</title>
        <authorList>
            <person name="Mesny F."/>
            <person name="Miyauchi S."/>
            <person name="Thiergart T."/>
            <person name="Pickel B."/>
            <person name="Atanasova L."/>
            <person name="Karlsson M."/>
            <person name="Huettel B."/>
            <person name="Barry K.W."/>
            <person name="Haridas S."/>
            <person name="Chen C."/>
            <person name="Bauer D."/>
            <person name="Andreopoulos W."/>
            <person name="Pangilinan J."/>
            <person name="LaButti K."/>
            <person name="Riley R."/>
            <person name="Lipzen A."/>
            <person name="Clum A."/>
            <person name="Drula E."/>
            <person name="Henrissat B."/>
            <person name="Kohler A."/>
            <person name="Grigoriev I.V."/>
            <person name="Martin F.M."/>
            <person name="Hacquard S."/>
        </authorList>
    </citation>
    <scope>NUCLEOTIDE SEQUENCE</scope>
    <source>
        <strain evidence="3">MPI-CAGE-AT-0016</strain>
    </source>
</reference>